<dbReference type="Gene3D" id="1.10.3720.10">
    <property type="entry name" value="MetI-like"/>
    <property type="match status" value="1"/>
</dbReference>
<dbReference type="GO" id="GO:0005886">
    <property type="term" value="C:plasma membrane"/>
    <property type="evidence" value="ECO:0007669"/>
    <property type="project" value="UniProtKB-SubCell"/>
</dbReference>
<evidence type="ECO:0000256" key="3">
    <source>
        <dbReference type="ARBA" id="ARBA00022448"/>
    </source>
</evidence>
<dbReference type="PANTHER" id="PTHR43848:SF2">
    <property type="entry name" value="PUTRESCINE TRANSPORT SYSTEM PERMEASE PROTEIN POTI"/>
    <property type="match status" value="1"/>
</dbReference>
<feature type="transmembrane region" description="Helical" evidence="8">
    <location>
        <begin position="130"/>
        <end position="149"/>
    </location>
</feature>
<evidence type="ECO:0000313" key="10">
    <source>
        <dbReference type="EMBL" id="QNO17241.1"/>
    </source>
</evidence>
<sequence>MKTVSRIYMALIFLFLYAPIFVLILFSFNDSSTMSRSVFSGFSMRWYQKLFSDRLIMEALRNTLIIAVVAAVVSTLLGTIGAIGINSLKGKWSRRMAMNVTNLPMVNPEIVTGVSMMLLFVIAMRMMGASLGMGSLIIAHITFCLPYVIMSVRPKLLQMDAHLYEAAQDLGCTPFQAFFKVVLPQILPGIITGSIMAFTLSIDDFVISYFTSGTTQTLPIYIYSMTRKRISPEINALSTVLFAVILVLLFIVNVRQSGTSAKAARLQAEAEEAEAA</sequence>
<dbReference type="RefSeq" id="WP_212506309.1">
    <property type="nucleotide sequence ID" value="NZ_CP060696.1"/>
</dbReference>
<gene>
    <name evidence="10" type="ORF">H6X83_09805</name>
</gene>
<dbReference type="SUPFAM" id="SSF161098">
    <property type="entry name" value="MetI-like"/>
    <property type="match status" value="1"/>
</dbReference>
<keyword evidence="6 8" id="KW-1133">Transmembrane helix</keyword>
<evidence type="ECO:0000256" key="7">
    <source>
        <dbReference type="ARBA" id="ARBA00023136"/>
    </source>
</evidence>
<reference evidence="10 11" key="1">
    <citation type="submission" date="2020-08" db="EMBL/GenBank/DDBJ databases">
        <authorList>
            <person name="Ren C."/>
            <person name="Gu Y."/>
            <person name="Xu Y."/>
        </authorList>
    </citation>
    <scope>NUCLEOTIDE SEQUENCE [LARGE SCALE GENOMIC DNA]</scope>
    <source>
        <strain evidence="10 11">LBM18003</strain>
    </source>
</reference>
<keyword evidence="5 8" id="KW-0812">Transmembrane</keyword>
<feature type="transmembrane region" description="Helical" evidence="8">
    <location>
        <begin position="234"/>
        <end position="252"/>
    </location>
</feature>
<dbReference type="EMBL" id="CP060696">
    <property type="protein sequence ID" value="QNO17241.1"/>
    <property type="molecule type" value="Genomic_DNA"/>
</dbReference>
<protein>
    <submittedName>
        <fullName evidence="10">ABC transporter permease</fullName>
    </submittedName>
</protein>
<comment type="subcellular location">
    <subcellularLocation>
        <location evidence="1 8">Cell membrane</location>
        <topology evidence="1 8">Multi-pass membrane protein</topology>
    </subcellularLocation>
</comment>
<organism evidence="10 11">
    <name type="scientific">Caproicibacterium amylolyticum</name>
    <dbReference type="NCBI Taxonomy" id="2766537"/>
    <lineage>
        <taxon>Bacteria</taxon>
        <taxon>Bacillati</taxon>
        <taxon>Bacillota</taxon>
        <taxon>Clostridia</taxon>
        <taxon>Eubacteriales</taxon>
        <taxon>Oscillospiraceae</taxon>
        <taxon>Caproicibacterium</taxon>
    </lineage>
</organism>
<keyword evidence="11" id="KW-1185">Reference proteome</keyword>
<dbReference type="InterPro" id="IPR051789">
    <property type="entry name" value="Bact_Polyamine_Transport"/>
</dbReference>
<proteinExistence type="inferred from homology"/>
<dbReference type="Pfam" id="PF00528">
    <property type="entry name" value="BPD_transp_1"/>
    <property type="match status" value="1"/>
</dbReference>
<keyword evidence="7 8" id="KW-0472">Membrane</keyword>
<evidence type="ECO:0000256" key="2">
    <source>
        <dbReference type="ARBA" id="ARBA00007069"/>
    </source>
</evidence>
<dbReference type="PANTHER" id="PTHR43848">
    <property type="entry name" value="PUTRESCINE TRANSPORT SYSTEM PERMEASE PROTEIN POTI"/>
    <property type="match status" value="1"/>
</dbReference>
<dbReference type="GO" id="GO:0055085">
    <property type="term" value="P:transmembrane transport"/>
    <property type="evidence" value="ECO:0007669"/>
    <property type="project" value="InterPro"/>
</dbReference>
<evidence type="ECO:0000256" key="5">
    <source>
        <dbReference type="ARBA" id="ARBA00022692"/>
    </source>
</evidence>
<evidence type="ECO:0000256" key="8">
    <source>
        <dbReference type="RuleBase" id="RU363032"/>
    </source>
</evidence>
<feature type="transmembrane region" description="Helical" evidence="8">
    <location>
        <begin position="7"/>
        <end position="28"/>
    </location>
</feature>
<feature type="transmembrane region" description="Helical" evidence="8">
    <location>
        <begin position="106"/>
        <end position="124"/>
    </location>
</feature>
<dbReference type="AlphaFoldDB" id="A0A7G9WEX9"/>
<evidence type="ECO:0000256" key="1">
    <source>
        <dbReference type="ARBA" id="ARBA00004651"/>
    </source>
</evidence>
<dbReference type="PROSITE" id="PS50928">
    <property type="entry name" value="ABC_TM1"/>
    <property type="match status" value="1"/>
</dbReference>
<evidence type="ECO:0000256" key="4">
    <source>
        <dbReference type="ARBA" id="ARBA00022475"/>
    </source>
</evidence>
<name>A0A7G9WEX9_9FIRM</name>
<keyword evidence="4" id="KW-1003">Cell membrane</keyword>
<dbReference type="CDD" id="cd06261">
    <property type="entry name" value="TM_PBP2"/>
    <property type="match status" value="1"/>
</dbReference>
<evidence type="ECO:0000256" key="6">
    <source>
        <dbReference type="ARBA" id="ARBA00022989"/>
    </source>
</evidence>
<evidence type="ECO:0000313" key="11">
    <source>
        <dbReference type="Proteomes" id="UP000516046"/>
    </source>
</evidence>
<comment type="similarity">
    <text evidence="2">Belongs to the binding-protein-dependent transport system permease family. CysTW subfamily.</text>
</comment>
<accession>A0A7G9WEX9</accession>
<dbReference type="InterPro" id="IPR000515">
    <property type="entry name" value="MetI-like"/>
</dbReference>
<dbReference type="InterPro" id="IPR035906">
    <property type="entry name" value="MetI-like_sf"/>
</dbReference>
<dbReference type="Proteomes" id="UP000516046">
    <property type="component" value="Chromosome"/>
</dbReference>
<dbReference type="KEGG" id="caml:H6X83_09805"/>
<feature type="transmembrane region" description="Helical" evidence="8">
    <location>
        <begin position="64"/>
        <end position="85"/>
    </location>
</feature>
<keyword evidence="3 8" id="KW-0813">Transport</keyword>
<feature type="domain" description="ABC transmembrane type-1" evidence="9">
    <location>
        <begin position="60"/>
        <end position="252"/>
    </location>
</feature>
<evidence type="ECO:0000259" key="9">
    <source>
        <dbReference type="PROSITE" id="PS50928"/>
    </source>
</evidence>